<proteinExistence type="predicted"/>
<reference evidence="4 5" key="2">
    <citation type="submission" date="2018-06" db="EMBL/GenBank/DDBJ databases">
        <title>Metagenomic assembly of (sub)arctic Cyanobacteria and their associated microbiome from non-axenic cultures.</title>
        <authorList>
            <person name="Baurain D."/>
        </authorList>
    </citation>
    <scope>NUCLEOTIDE SEQUENCE [LARGE SCALE GENOMIC DNA]</scope>
    <source>
        <strain evidence="4">ULC041bin1</strain>
    </source>
</reference>
<feature type="signal peptide" evidence="2">
    <location>
        <begin position="1"/>
        <end position="27"/>
    </location>
</feature>
<dbReference type="Pfam" id="PF11329">
    <property type="entry name" value="DUF3131"/>
    <property type="match status" value="2"/>
</dbReference>
<keyword evidence="2" id="KW-0732">Signal</keyword>
<evidence type="ECO:0000256" key="2">
    <source>
        <dbReference type="SAM" id="SignalP"/>
    </source>
</evidence>
<gene>
    <name evidence="4" type="ORF">DCF17_00805</name>
</gene>
<name>A0A2W4WKG5_9CYAN</name>
<accession>A0A2W4WKG5</accession>
<dbReference type="EMBL" id="QBMN01000003">
    <property type="protein sequence ID" value="PZO45623.1"/>
    <property type="molecule type" value="Genomic_DNA"/>
</dbReference>
<feature type="region of interest" description="Disordered" evidence="1">
    <location>
        <begin position="874"/>
        <end position="901"/>
    </location>
</feature>
<reference evidence="5" key="1">
    <citation type="submission" date="2018-04" db="EMBL/GenBank/DDBJ databases">
        <authorList>
            <person name="Cornet L."/>
        </authorList>
    </citation>
    <scope>NUCLEOTIDE SEQUENCE [LARGE SCALE GENOMIC DNA]</scope>
</reference>
<feature type="domain" description="DUF3131" evidence="3">
    <location>
        <begin position="480"/>
        <end position="848"/>
    </location>
</feature>
<feature type="domain" description="DUF3131" evidence="3">
    <location>
        <begin position="48"/>
        <end position="418"/>
    </location>
</feature>
<evidence type="ECO:0000259" key="3">
    <source>
        <dbReference type="Pfam" id="PF11329"/>
    </source>
</evidence>
<dbReference type="InterPro" id="IPR021478">
    <property type="entry name" value="DUF3131"/>
</dbReference>
<sequence length="901" mass="97714">MRLGGLFLASLFLPLWLALSGVTPALAQAESGQCAALAQPLTPEERAYAQSAWNYFKNNVQPDTGLINAAGDYPSSTLWDLGNYLTALNAARWLGLIDQAEFDGRLNPFLNSLSQLPLFEGTLPNKAYSSATGDMTDYGNNPTPRGIGWSALDLGRMLAAFDVVRTCHPQYSDWLAGIVASWDVAASVQDGQLYGATVLPDGSTLKVQEGRLGYEEYAARGYYTWGFEVPQALAYEPFQFVDIYGLQIPVDQRDYQTTNANNYVVSESYILDAIEFGLQGELADYGRRVFEVQKRRYEDTGLLTAVSEDNINGPPHFLYSTVYANGVPWAVITEANEPHPELRTLSTKAAFGWRYLYPDDPYAQQIFDAVKDRANSGQGYYAGIFESGLSEPEPPVNDILTGNTNGLILEILYYKARGAQPILSGGQFASPGVPGPTEVPGAATPAAPGRVIAPIAAVGPPQSAACPRPELPLKAVDNQSARRAWQYFETHNMSTGLVPDRSDLPGVTLWGMGNYLAALHSAQSLGILDNGQFDQRVRHLLAALQQMPLFAGELPHRAYSTLTLEPITYGGNANSSGSGWSGLDTGRLLAALHQLKTCHPEYTEAVDQTVMDWSFLRVIRNGQVAMAELTQGQGGRDRIVITPARQLGYEEYAARAFQLWGFDASQSAPASRYVTTELEGQAIPTHRASAESAPAGPNITTSTPFVLYGLEFGLGPEMRSLLQPMVQAEAARYQRTNRLSASGTALIDHPPYVVHSPLLANGDPWPAVTDDGRPTSEGRVASTAVAQAYEALFPNNAYAQRVAQATREHFDPDQGYYEGLYETDGRPAPGFTSGTNSLILQAILHRCTGSAPLVQPNANHTSPWWQTIRRGDAQGQGLPAAAATPIDLTPNDTGDYWSARP</sequence>
<dbReference type="Gene3D" id="1.50.10.140">
    <property type="match status" value="2"/>
</dbReference>
<organism evidence="4 5">
    <name type="scientific">Shackletoniella antarctica</name>
    <dbReference type="NCBI Taxonomy" id="268115"/>
    <lineage>
        <taxon>Bacteria</taxon>
        <taxon>Bacillati</taxon>
        <taxon>Cyanobacteriota</taxon>
        <taxon>Cyanophyceae</taxon>
        <taxon>Oculatellales</taxon>
        <taxon>Oculatellaceae</taxon>
        <taxon>Shackletoniella</taxon>
    </lineage>
</organism>
<evidence type="ECO:0000313" key="4">
    <source>
        <dbReference type="EMBL" id="PZO45623.1"/>
    </source>
</evidence>
<protein>
    <recommendedName>
        <fullName evidence="3">DUF3131 domain-containing protein</fullName>
    </recommendedName>
</protein>
<dbReference type="AlphaFoldDB" id="A0A2W4WKG5"/>
<feature type="chain" id="PRO_5016087586" description="DUF3131 domain-containing protein" evidence="2">
    <location>
        <begin position="28"/>
        <end position="901"/>
    </location>
</feature>
<dbReference type="Proteomes" id="UP000249081">
    <property type="component" value="Unassembled WGS sequence"/>
</dbReference>
<comment type="caution">
    <text evidence="4">The sequence shown here is derived from an EMBL/GenBank/DDBJ whole genome shotgun (WGS) entry which is preliminary data.</text>
</comment>
<evidence type="ECO:0000313" key="5">
    <source>
        <dbReference type="Proteomes" id="UP000249081"/>
    </source>
</evidence>
<evidence type="ECO:0000256" key="1">
    <source>
        <dbReference type="SAM" id="MobiDB-lite"/>
    </source>
</evidence>